<comment type="cofactor">
    <cofactor evidence="1">
        <name>Zn(2+)</name>
        <dbReference type="ChEBI" id="CHEBI:29105"/>
    </cofactor>
</comment>
<gene>
    <name evidence="9" type="ORF">SAMN05660776_0507</name>
</gene>
<evidence type="ECO:0000256" key="4">
    <source>
        <dbReference type="ARBA" id="ARBA00022801"/>
    </source>
</evidence>
<dbReference type="GO" id="GO:0004181">
    <property type="term" value="F:metallocarboxypeptidase activity"/>
    <property type="evidence" value="ECO:0007669"/>
    <property type="project" value="InterPro"/>
</dbReference>
<dbReference type="PROSITE" id="PS52035">
    <property type="entry name" value="PEPTIDASE_M14"/>
    <property type="match status" value="1"/>
</dbReference>
<name>A0A1T5AFC1_9FLAO</name>
<feature type="domain" description="Peptidase M14" evidence="8">
    <location>
        <begin position="19"/>
        <end position="283"/>
    </location>
</feature>
<dbReference type="Pfam" id="PF00246">
    <property type="entry name" value="Peptidase_M14"/>
    <property type="match status" value="1"/>
</dbReference>
<dbReference type="GO" id="GO:0008270">
    <property type="term" value="F:zinc ion binding"/>
    <property type="evidence" value="ECO:0007669"/>
    <property type="project" value="InterPro"/>
</dbReference>
<organism evidence="9 10">
    <name type="scientific">Salegentibacter holothuriorum</name>
    <dbReference type="NCBI Taxonomy" id="241145"/>
    <lineage>
        <taxon>Bacteria</taxon>
        <taxon>Pseudomonadati</taxon>
        <taxon>Bacteroidota</taxon>
        <taxon>Flavobacteriia</taxon>
        <taxon>Flavobacteriales</taxon>
        <taxon>Flavobacteriaceae</taxon>
        <taxon>Salegentibacter</taxon>
    </lineage>
</organism>
<evidence type="ECO:0000256" key="2">
    <source>
        <dbReference type="ARBA" id="ARBA00005988"/>
    </source>
</evidence>
<dbReference type="SUPFAM" id="SSF53187">
    <property type="entry name" value="Zn-dependent exopeptidases"/>
    <property type="match status" value="1"/>
</dbReference>
<evidence type="ECO:0000313" key="10">
    <source>
        <dbReference type="Proteomes" id="UP000190230"/>
    </source>
</evidence>
<evidence type="ECO:0000256" key="1">
    <source>
        <dbReference type="ARBA" id="ARBA00001947"/>
    </source>
</evidence>
<dbReference type="PANTHER" id="PTHR11705">
    <property type="entry name" value="PROTEASE FAMILY M14 CARBOXYPEPTIDASE A,B"/>
    <property type="match status" value="1"/>
</dbReference>
<dbReference type="EMBL" id="FUYY01000001">
    <property type="protein sequence ID" value="SKB33678.1"/>
    <property type="molecule type" value="Genomic_DNA"/>
</dbReference>
<reference evidence="10" key="1">
    <citation type="submission" date="2017-02" db="EMBL/GenBank/DDBJ databases">
        <authorList>
            <person name="Varghese N."/>
            <person name="Submissions S."/>
        </authorList>
    </citation>
    <scope>NUCLEOTIDE SEQUENCE [LARGE SCALE GENOMIC DNA]</scope>
    <source>
        <strain evidence="10">DSM 23405</strain>
    </source>
</reference>
<protein>
    <submittedName>
        <fullName evidence="9">Zinc carboxypeptidase</fullName>
    </submittedName>
</protein>
<dbReference type="Gene3D" id="3.40.630.10">
    <property type="entry name" value="Zn peptidases"/>
    <property type="match status" value="1"/>
</dbReference>
<accession>A0A1T5AFC1</accession>
<evidence type="ECO:0000313" key="9">
    <source>
        <dbReference type="EMBL" id="SKB33678.1"/>
    </source>
</evidence>
<keyword evidence="5" id="KW-0862">Zinc</keyword>
<keyword evidence="9" id="KW-0121">Carboxypeptidase</keyword>
<keyword evidence="3" id="KW-0645">Protease</keyword>
<evidence type="ECO:0000259" key="8">
    <source>
        <dbReference type="PROSITE" id="PS52035"/>
    </source>
</evidence>
<evidence type="ECO:0000256" key="3">
    <source>
        <dbReference type="ARBA" id="ARBA00022670"/>
    </source>
</evidence>
<dbReference type="GO" id="GO:0005615">
    <property type="term" value="C:extracellular space"/>
    <property type="evidence" value="ECO:0007669"/>
    <property type="project" value="TreeGrafter"/>
</dbReference>
<comment type="caution">
    <text evidence="7">Lacks conserved residue(s) required for the propagation of feature annotation.</text>
</comment>
<keyword evidence="4" id="KW-0378">Hydrolase</keyword>
<evidence type="ECO:0000256" key="6">
    <source>
        <dbReference type="ARBA" id="ARBA00023049"/>
    </source>
</evidence>
<dbReference type="PANTHER" id="PTHR11705:SF143">
    <property type="entry name" value="SLL0236 PROTEIN"/>
    <property type="match status" value="1"/>
</dbReference>
<proteinExistence type="inferred from homology"/>
<dbReference type="Proteomes" id="UP000190230">
    <property type="component" value="Unassembled WGS sequence"/>
</dbReference>
<dbReference type="GO" id="GO:0006508">
    <property type="term" value="P:proteolysis"/>
    <property type="evidence" value="ECO:0007669"/>
    <property type="project" value="UniProtKB-KW"/>
</dbReference>
<dbReference type="STRING" id="241145.SAMN05660776_0507"/>
<keyword evidence="6" id="KW-0482">Metalloprotease</keyword>
<dbReference type="AlphaFoldDB" id="A0A1T5AFC1"/>
<comment type="similarity">
    <text evidence="2 7">Belongs to the peptidase M14 family.</text>
</comment>
<evidence type="ECO:0000256" key="5">
    <source>
        <dbReference type="ARBA" id="ARBA00022833"/>
    </source>
</evidence>
<keyword evidence="10" id="KW-1185">Reference proteome</keyword>
<dbReference type="CDD" id="cd06239">
    <property type="entry name" value="M14-like"/>
    <property type="match status" value="1"/>
</dbReference>
<evidence type="ECO:0000256" key="7">
    <source>
        <dbReference type="PROSITE-ProRule" id="PRU01379"/>
    </source>
</evidence>
<sequence length="393" mass="44893">MFTFVNMEETGFITALFKDYNSIKIKELFGRYVRLIDIENLLDNFGEEFSLKEIGASVLGKPIHSIQFGNGPIKIMAWSQMHGNESTTTKAVFDLINYISKYSKEPLVQSILSNCSICIIPMLNPDGAEAYTRINANKIDLNRDAQNLSQPESRVLKQIFENIKPDFCLNLHDQRTIFSAGNTPNPAVLSFLTPSMDKDRQIFPSRIKSMQLIAKIVQDLSGLLPDRIGRYDDGFNINCTGDTFQSTQTPTILFEAGHFPQDYEREETRKYVFLALISVLKAISEGNFEEIDHNKYQEIPENKKLFYDIILREANSENGIVDVAIQYKELLKEGELVFIPEIEKIAYKIEEYAHKEIHCEKKKIAINNKYKLIENVIVNKIVLNGVELPLKCG</sequence>
<dbReference type="InterPro" id="IPR000834">
    <property type="entry name" value="Peptidase_M14"/>
</dbReference>